<protein>
    <submittedName>
        <fullName evidence="1">Uncharacterized protein</fullName>
    </submittedName>
</protein>
<sequence>MSVSRRRLIAAVTGALSAIGLTGSASAGETETGWGEGSWGAGPWGGTTSQDCFIATAAYGSADHDRVLELREFRDRVLARRALGRLFIRTYYRISPPIARWIGRSERRKRLTRRYLIRPVTRLTTNV</sequence>
<dbReference type="NCBIfam" id="NF041770">
    <property type="entry name" value="CFI_box_CTERM"/>
    <property type="match status" value="1"/>
</dbReference>
<reference evidence="1 2" key="1">
    <citation type="submission" date="2020-01" db="EMBL/GenBank/DDBJ databases">
        <title>Natronorubrum sp. JWXQ-INN 674 isolated from Inner Mongolia Autonomous Region of China.</title>
        <authorList>
            <person name="Xue Q."/>
        </authorList>
    </citation>
    <scope>NUCLEOTIDE SEQUENCE [LARGE SCALE GENOMIC DNA]</scope>
    <source>
        <strain evidence="1 2">JWXQ-INN-674</strain>
    </source>
</reference>
<dbReference type="RefSeq" id="WP_160062479.1">
    <property type="nucleotide sequence ID" value="NZ_WUYX01000013.1"/>
</dbReference>
<dbReference type="PROSITE" id="PS51318">
    <property type="entry name" value="TAT"/>
    <property type="match status" value="1"/>
</dbReference>
<evidence type="ECO:0000313" key="2">
    <source>
        <dbReference type="Proteomes" id="UP000434101"/>
    </source>
</evidence>
<dbReference type="EMBL" id="WUYX01000013">
    <property type="protein sequence ID" value="MXV60992.1"/>
    <property type="molecule type" value="Genomic_DNA"/>
</dbReference>
<dbReference type="InterPro" id="IPR049886">
    <property type="entry name" value="CFI_box_CTERM_dom"/>
</dbReference>
<comment type="caution">
    <text evidence="1">The sequence shown here is derived from an EMBL/GenBank/DDBJ whole genome shotgun (WGS) entry which is preliminary data.</text>
</comment>
<gene>
    <name evidence="1" type="ORF">GS429_02740</name>
</gene>
<proteinExistence type="predicted"/>
<organism evidence="1 2">
    <name type="scientific">Natronorubrum halalkaliphilum</name>
    <dbReference type="NCBI Taxonomy" id="2691917"/>
    <lineage>
        <taxon>Archaea</taxon>
        <taxon>Methanobacteriati</taxon>
        <taxon>Methanobacteriota</taxon>
        <taxon>Stenosarchaea group</taxon>
        <taxon>Halobacteria</taxon>
        <taxon>Halobacteriales</taxon>
        <taxon>Natrialbaceae</taxon>
        <taxon>Natronorubrum</taxon>
    </lineage>
</organism>
<dbReference type="OrthoDB" id="12184at2157"/>
<name>A0A6B0VJK7_9EURY</name>
<dbReference type="Proteomes" id="UP000434101">
    <property type="component" value="Unassembled WGS sequence"/>
</dbReference>
<dbReference type="InterPro" id="IPR006311">
    <property type="entry name" value="TAT_signal"/>
</dbReference>
<evidence type="ECO:0000313" key="1">
    <source>
        <dbReference type="EMBL" id="MXV60992.1"/>
    </source>
</evidence>
<accession>A0A6B0VJK7</accession>
<keyword evidence="2" id="KW-1185">Reference proteome</keyword>
<dbReference type="AlphaFoldDB" id="A0A6B0VJK7"/>